<dbReference type="OrthoDB" id="3202170at2"/>
<keyword evidence="5" id="KW-1185">Reference proteome</keyword>
<name>A0A561BS69_9ACTN</name>
<dbReference type="AlphaFoldDB" id="A0A561BS69"/>
<dbReference type="CDD" id="cd06170">
    <property type="entry name" value="LuxR_C_like"/>
    <property type="match status" value="1"/>
</dbReference>
<evidence type="ECO:0000313" key="5">
    <source>
        <dbReference type="Proteomes" id="UP000318380"/>
    </source>
</evidence>
<keyword evidence="1" id="KW-0547">Nucleotide-binding</keyword>
<reference evidence="4 5" key="1">
    <citation type="submission" date="2019-06" db="EMBL/GenBank/DDBJ databases">
        <title>Sequencing the genomes of 1000 actinobacteria strains.</title>
        <authorList>
            <person name="Klenk H.-P."/>
        </authorList>
    </citation>
    <scope>NUCLEOTIDE SEQUENCE [LARGE SCALE GENOMIC DNA]</scope>
    <source>
        <strain evidence="4 5">DSM 24683</strain>
    </source>
</reference>
<proteinExistence type="predicted"/>
<dbReference type="Pfam" id="PF00196">
    <property type="entry name" value="GerE"/>
    <property type="match status" value="1"/>
</dbReference>
<dbReference type="InterPro" id="IPR036388">
    <property type="entry name" value="WH-like_DNA-bd_sf"/>
</dbReference>
<dbReference type="EMBL" id="VIVK01000001">
    <property type="protein sequence ID" value="TWD81738.1"/>
    <property type="molecule type" value="Genomic_DNA"/>
</dbReference>
<evidence type="ECO:0000256" key="1">
    <source>
        <dbReference type="ARBA" id="ARBA00022741"/>
    </source>
</evidence>
<evidence type="ECO:0000256" key="2">
    <source>
        <dbReference type="ARBA" id="ARBA00022840"/>
    </source>
</evidence>
<dbReference type="SUPFAM" id="SSF46894">
    <property type="entry name" value="C-terminal effector domain of the bipartite response regulators"/>
    <property type="match status" value="1"/>
</dbReference>
<sequence>METRGDPSVWGGPGRLRGRRTECAVLDETVAAVRAGAGRSLVLRGDAGVGKTALLEYAVHGATGLRVLHAVGVESEMELAFSALHQLCTPMLDRLDRLPDPQRDALGTVFGLSNGGPPDRFLVGLAVLSLLSELAADGPLVCVVDDAQWLDRASAQVLGVVARRLVVEPVGMLFGTRRPTAELHALPELEITGLRIGDARALLDSAVRFVLDERVRDRIVAETGGNPLALLELPRGLTVAQLAGGFGLPGTQELPRRIESSFLARIGELPEQTRLLLLIAAAESVGDPLLVRRAAERLGVGPEAVTGAETEGLLAIGERVTFRHPLVRSAVYRAASAQDRRAAHLALAEVTDAKADPDRRVWHLAAAAPGPDEHVAAALERSSGRAQARGGLAAAAAFLQRSVALTDDFARRADRALGAAQVSLLAGEFDSALGLLATAEVGVLDEYQRARTNLLRGQIAFASGHGSDAPPLLLKAAKQWELLDLDLARETYLDAWGAALFAGRLATAGSLREASRAALALPRAESPRPSDLLLEGLATLVMAGRAAAAPILRRATGAFAARDVSIEDNFRWGWLTTVPSNVLWDDGAWHGINVRQLRLARRSGALARLPIDLTAHAILVAWRGDFPEAEAAIAEIHAVVDATETRIAPYAAMLLAAMKGRPAEATPLITAAAKDAAAGGQGIGVQYGQWVSAILANGLGRYDEALTAAEQASQETPELFLSAWALPELVEAAVRSGKPHVAAAGLERLQEATSAAGTDWALGVEARSRALVGEGKVAEQSYRDAIERLERTLIGPELARAHLLYGEWLRRQSRRVDARGQLRTAHEMLTSIGMEAFAERARRELLSTGETVRKRSAGATRDELTPQEKQIALLARDGLSNPEVGARLFLSPRTVEWHLRKIFTKLAISSRKDLRDALRSAGD</sequence>
<dbReference type="RefSeq" id="WP_145806829.1">
    <property type="nucleotide sequence ID" value="NZ_VIVK01000001.1"/>
</dbReference>
<keyword evidence="2" id="KW-0067">ATP-binding</keyword>
<dbReference type="PANTHER" id="PTHR16305:SF35">
    <property type="entry name" value="TRANSCRIPTIONAL ACTIVATOR DOMAIN"/>
    <property type="match status" value="1"/>
</dbReference>
<dbReference type="PANTHER" id="PTHR16305">
    <property type="entry name" value="TESTICULAR SOLUBLE ADENYLYL CYCLASE"/>
    <property type="match status" value="1"/>
</dbReference>
<feature type="domain" description="HTH luxR-type" evidence="3">
    <location>
        <begin position="857"/>
        <end position="922"/>
    </location>
</feature>
<dbReference type="InterPro" id="IPR041664">
    <property type="entry name" value="AAA_16"/>
</dbReference>
<dbReference type="Pfam" id="PF13191">
    <property type="entry name" value="AAA_16"/>
    <property type="match status" value="1"/>
</dbReference>
<accession>A0A561BS69</accession>
<dbReference type="GO" id="GO:0005737">
    <property type="term" value="C:cytoplasm"/>
    <property type="evidence" value="ECO:0007669"/>
    <property type="project" value="TreeGrafter"/>
</dbReference>
<dbReference type="SUPFAM" id="SSF48452">
    <property type="entry name" value="TPR-like"/>
    <property type="match status" value="1"/>
</dbReference>
<dbReference type="InterPro" id="IPR011990">
    <property type="entry name" value="TPR-like_helical_dom_sf"/>
</dbReference>
<dbReference type="InterPro" id="IPR016032">
    <property type="entry name" value="Sig_transdc_resp-reg_C-effctor"/>
</dbReference>
<dbReference type="Proteomes" id="UP000318380">
    <property type="component" value="Unassembled WGS sequence"/>
</dbReference>
<evidence type="ECO:0000259" key="3">
    <source>
        <dbReference type="PROSITE" id="PS50043"/>
    </source>
</evidence>
<dbReference type="GO" id="GO:0006355">
    <property type="term" value="P:regulation of DNA-templated transcription"/>
    <property type="evidence" value="ECO:0007669"/>
    <property type="project" value="InterPro"/>
</dbReference>
<dbReference type="InterPro" id="IPR000792">
    <property type="entry name" value="Tscrpt_reg_LuxR_C"/>
</dbReference>
<dbReference type="GO" id="GO:0005524">
    <property type="term" value="F:ATP binding"/>
    <property type="evidence" value="ECO:0007669"/>
    <property type="project" value="UniProtKB-KW"/>
</dbReference>
<dbReference type="Gene3D" id="1.25.40.10">
    <property type="entry name" value="Tetratricopeptide repeat domain"/>
    <property type="match status" value="1"/>
</dbReference>
<comment type="caution">
    <text evidence="4">The sequence shown here is derived from an EMBL/GenBank/DDBJ whole genome shotgun (WGS) entry which is preliminary data.</text>
</comment>
<protein>
    <submittedName>
        <fullName evidence="4">ATP/maltotriose-dependent transcriptional regulator MalT</fullName>
    </submittedName>
</protein>
<dbReference type="GO" id="GO:0004016">
    <property type="term" value="F:adenylate cyclase activity"/>
    <property type="evidence" value="ECO:0007669"/>
    <property type="project" value="TreeGrafter"/>
</dbReference>
<dbReference type="InterPro" id="IPR027417">
    <property type="entry name" value="P-loop_NTPase"/>
</dbReference>
<dbReference type="PRINTS" id="PR00038">
    <property type="entry name" value="HTHLUXR"/>
</dbReference>
<dbReference type="SUPFAM" id="SSF52540">
    <property type="entry name" value="P-loop containing nucleoside triphosphate hydrolases"/>
    <property type="match status" value="1"/>
</dbReference>
<organism evidence="4 5">
    <name type="scientific">Kribbella amoyensis</name>
    <dbReference type="NCBI Taxonomy" id="996641"/>
    <lineage>
        <taxon>Bacteria</taxon>
        <taxon>Bacillati</taxon>
        <taxon>Actinomycetota</taxon>
        <taxon>Actinomycetes</taxon>
        <taxon>Propionibacteriales</taxon>
        <taxon>Kribbellaceae</taxon>
        <taxon>Kribbella</taxon>
    </lineage>
</organism>
<gene>
    <name evidence="4" type="ORF">FB561_2860</name>
</gene>
<dbReference type="SMART" id="SM00421">
    <property type="entry name" value="HTH_LUXR"/>
    <property type="match status" value="1"/>
</dbReference>
<dbReference type="Gene3D" id="1.10.10.10">
    <property type="entry name" value="Winged helix-like DNA-binding domain superfamily/Winged helix DNA-binding domain"/>
    <property type="match status" value="1"/>
</dbReference>
<dbReference type="PROSITE" id="PS50043">
    <property type="entry name" value="HTH_LUXR_2"/>
    <property type="match status" value="1"/>
</dbReference>
<dbReference type="GO" id="GO:0003677">
    <property type="term" value="F:DNA binding"/>
    <property type="evidence" value="ECO:0007669"/>
    <property type="project" value="InterPro"/>
</dbReference>
<evidence type="ECO:0000313" key="4">
    <source>
        <dbReference type="EMBL" id="TWD81738.1"/>
    </source>
</evidence>